<feature type="transmembrane region" description="Helical" evidence="9">
    <location>
        <begin position="906"/>
        <end position="927"/>
    </location>
</feature>
<feature type="compositionally biased region" description="Low complexity" evidence="8">
    <location>
        <begin position="875"/>
        <end position="888"/>
    </location>
</feature>
<keyword evidence="2" id="KW-0479">Metal-binding</keyword>
<dbReference type="SMART" id="SM00159">
    <property type="entry name" value="PTX"/>
    <property type="match status" value="1"/>
</dbReference>
<keyword evidence="5" id="KW-0106">Calcium</keyword>
<dbReference type="Pfam" id="PF13385">
    <property type="entry name" value="Laminin_G_3"/>
    <property type="match status" value="1"/>
</dbReference>
<evidence type="ECO:0000256" key="1">
    <source>
        <dbReference type="ARBA" id="ARBA00001913"/>
    </source>
</evidence>
<dbReference type="GO" id="GO:0046872">
    <property type="term" value="F:metal ion binding"/>
    <property type="evidence" value="ECO:0007669"/>
    <property type="project" value="UniProtKB-KW"/>
</dbReference>
<feature type="compositionally biased region" description="Gly residues" evidence="8">
    <location>
        <begin position="889"/>
        <end position="898"/>
    </location>
</feature>
<evidence type="ECO:0000256" key="8">
    <source>
        <dbReference type="SAM" id="MobiDB-lite"/>
    </source>
</evidence>
<organism evidence="11 12">
    <name type="scientific">[Myrmecia] bisecta</name>
    <dbReference type="NCBI Taxonomy" id="41462"/>
    <lineage>
        <taxon>Eukaryota</taxon>
        <taxon>Viridiplantae</taxon>
        <taxon>Chlorophyta</taxon>
        <taxon>core chlorophytes</taxon>
        <taxon>Trebouxiophyceae</taxon>
        <taxon>Trebouxiales</taxon>
        <taxon>Trebouxiaceae</taxon>
        <taxon>Myrmecia</taxon>
    </lineage>
</organism>
<evidence type="ECO:0000256" key="3">
    <source>
        <dbReference type="ARBA" id="ARBA00022729"/>
    </source>
</evidence>
<dbReference type="PROSITE" id="PS51828">
    <property type="entry name" value="PTX_2"/>
    <property type="match status" value="1"/>
</dbReference>
<dbReference type="Gene3D" id="2.60.120.200">
    <property type="match status" value="3"/>
</dbReference>
<evidence type="ECO:0000313" key="11">
    <source>
        <dbReference type="EMBL" id="KAK9814590.1"/>
    </source>
</evidence>
<dbReference type="PANTHER" id="PTHR19277:SF125">
    <property type="entry name" value="B6"/>
    <property type="match status" value="1"/>
</dbReference>
<keyword evidence="9" id="KW-1133">Transmembrane helix</keyword>
<dbReference type="Proteomes" id="UP001489004">
    <property type="component" value="Unassembled WGS sequence"/>
</dbReference>
<evidence type="ECO:0000256" key="2">
    <source>
        <dbReference type="ARBA" id="ARBA00022723"/>
    </source>
</evidence>
<feature type="region of interest" description="Disordered" evidence="8">
    <location>
        <begin position="826"/>
        <end position="899"/>
    </location>
</feature>
<dbReference type="InterPro" id="IPR011936">
    <property type="entry name" value="Myxo_disulph_rpt"/>
</dbReference>
<keyword evidence="4" id="KW-0677">Repeat</keyword>
<evidence type="ECO:0000259" key="10">
    <source>
        <dbReference type="PROSITE" id="PS51828"/>
    </source>
</evidence>
<evidence type="ECO:0000256" key="6">
    <source>
        <dbReference type="ARBA" id="ARBA00023157"/>
    </source>
</evidence>
<dbReference type="NCBIfam" id="TIGR02232">
    <property type="entry name" value="myxo_disulf_rpt"/>
    <property type="match status" value="1"/>
</dbReference>
<evidence type="ECO:0000313" key="12">
    <source>
        <dbReference type="Proteomes" id="UP001489004"/>
    </source>
</evidence>
<proteinExistence type="predicted"/>
<feature type="domain" description="Pentraxin (PTX)" evidence="10">
    <location>
        <begin position="1"/>
        <end position="186"/>
    </location>
</feature>
<dbReference type="Pfam" id="PF00354">
    <property type="entry name" value="Pentaxin"/>
    <property type="match status" value="2"/>
</dbReference>
<accession>A0AAW1PXR4</accession>
<keyword evidence="7" id="KW-0325">Glycoprotein</keyword>
<dbReference type="PANTHER" id="PTHR19277">
    <property type="entry name" value="PENTRAXIN"/>
    <property type="match status" value="1"/>
</dbReference>
<evidence type="ECO:0000256" key="7">
    <source>
        <dbReference type="ARBA" id="ARBA00023180"/>
    </source>
</evidence>
<evidence type="ECO:0000256" key="9">
    <source>
        <dbReference type="SAM" id="Phobius"/>
    </source>
</evidence>
<name>A0AAW1PXR4_9CHLO</name>
<protein>
    <recommendedName>
        <fullName evidence="10">Pentraxin (PTX) domain-containing protein</fullName>
    </recommendedName>
</protein>
<gene>
    <name evidence="11" type="ORF">WJX72_008328</name>
</gene>
<evidence type="ECO:0000256" key="4">
    <source>
        <dbReference type="ARBA" id="ARBA00022737"/>
    </source>
</evidence>
<dbReference type="InterPro" id="IPR051360">
    <property type="entry name" value="Neuronal_Pentraxin_Related"/>
</dbReference>
<feature type="compositionally biased region" description="Pro residues" evidence="8">
    <location>
        <begin position="834"/>
        <end position="849"/>
    </location>
</feature>
<keyword evidence="12" id="KW-1185">Reference proteome</keyword>
<keyword evidence="3" id="KW-0732">Signal</keyword>
<sequence>MSYALDSKAPDPAKSVADLNHFVVFEPGNVVACHDYQFIDLWPDPDHVSCFSAYNRTTTAKLVDPNGQWHHLAVTWTKANEGLTKIYQDGLLMAEARTGKSNPLQSGGAFMLGGEQDCYGGCTDSDQGFYGFMDEVRIWQTARTQEEILATMRSGSSLENHKDLVAYWQFNDPDEDGGLVKVHLVAKDSSGRGNDLPLIVPPERQDVTIDKDGKHFPTSALSFQNNYAMNSEMTGMPTRDVTVEFWARTPASFQGPGKIPTQDQAEFFSFATRLPEASAGRWAGGVTDSVFVDDAILIEKYNAEFKGTGALHDTQVSTQGSISVHINANRDGNGQRFDHWLDYAVGWMDDAWHHVAVTWWYQDGTTQLYFDGSEQTPFWRSNEGAVSDKDPSRGGVDRHLAARMARDDKGALVLGQDQDCYGGCFSPGKALNGQIANMRIWDRALSQTEVRDNMYTADPANKNGLVAAYSFKDVDVSRTGTLKHVNTTSGPATNRLYLWSDSPRWEVSGAPLADSDGSLPAPKHPLDASHAHAFFLNDQQVLMLPNFKDFPSTRLTVEFWMWSADACRQGVPFSYATGTEYGKNDNTFLIFNYQNWGVSVLEDEGTVDDHLSGVASTDGEWHHIAVTWNSGDGRVILYDNGRKVWSVIRGKGKSIPSGGTLVVGREQDCLGGCFDSARAAAGKTDQRREYGAQDFFGILGEMRIWKTIRTEDQIKEGMQTAMHRGADAAGRGDKISSDDPDLVAYWKFEEGQGYRVQDATGHGHHLIATQPPRWEVVRGMAVCGDGVLEGLEQCDDGNTQDGDGCSSSCKIEDGYECSGTQPSMCWRIGDPRPPDLPPAADPIKPPAAPDQPHQDDPHSMLKGGDSGDGSIHTQSSPAPAGDAPAAPSGGDGGGGGSTNSGSGNHVGLIISLTVAFAFIATLGVVMAKREAIYDNFPGIERGMFALRSRFRGRGAIPAYMGLDHLDPEENAELAPEFVGASHPVGAGRGTYQPMPDNKGPPPGV</sequence>
<comment type="cofactor">
    <cofactor evidence="1">
        <name>Ca(2+)</name>
        <dbReference type="ChEBI" id="CHEBI:29108"/>
    </cofactor>
</comment>
<reference evidence="11 12" key="1">
    <citation type="journal article" date="2024" name="Nat. Commun.">
        <title>Phylogenomics reveals the evolutionary origins of lichenization in chlorophyte algae.</title>
        <authorList>
            <person name="Puginier C."/>
            <person name="Libourel C."/>
            <person name="Otte J."/>
            <person name="Skaloud P."/>
            <person name="Haon M."/>
            <person name="Grisel S."/>
            <person name="Petersen M."/>
            <person name="Berrin J.G."/>
            <person name="Delaux P.M."/>
            <person name="Dal Grande F."/>
            <person name="Keller J."/>
        </authorList>
    </citation>
    <scope>NUCLEOTIDE SEQUENCE [LARGE SCALE GENOMIC DNA]</scope>
    <source>
        <strain evidence="11 12">SAG 2043</strain>
    </source>
</reference>
<comment type="caution">
    <text evidence="11">The sequence shown here is derived from an EMBL/GenBank/DDBJ whole genome shotgun (WGS) entry which is preliminary data.</text>
</comment>
<dbReference type="EMBL" id="JALJOR010000007">
    <property type="protein sequence ID" value="KAK9814590.1"/>
    <property type="molecule type" value="Genomic_DNA"/>
</dbReference>
<dbReference type="InterPro" id="IPR001759">
    <property type="entry name" value="PTX_dom"/>
</dbReference>
<dbReference type="Pfam" id="PF13948">
    <property type="entry name" value="DUF4215"/>
    <property type="match status" value="1"/>
</dbReference>
<keyword evidence="9" id="KW-0812">Transmembrane</keyword>
<dbReference type="SUPFAM" id="SSF49899">
    <property type="entry name" value="Concanavalin A-like lectins/glucanases"/>
    <property type="match status" value="3"/>
</dbReference>
<keyword evidence="9" id="KW-0472">Membrane</keyword>
<dbReference type="InterPro" id="IPR013320">
    <property type="entry name" value="ConA-like_dom_sf"/>
</dbReference>
<dbReference type="PRINTS" id="PR00895">
    <property type="entry name" value="PENTAXIN"/>
</dbReference>
<feature type="region of interest" description="Disordered" evidence="8">
    <location>
        <begin position="982"/>
        <end position="1004"/>
    </location>
</feature>
<dbReference type="AlphaFoldDB" id="A0AAW1PXR4"/>
<keyword evidence="6" id="KW-1015">Disulfide bond</keyword>
<evidence type="ECO:0000256" key="5">
    <source>
        <dbReference type="ARBA" id="ARBA00022837"/>
    </source>
</evidence>